<accession>A0A317CQM8</accession>
<dbReference type="RefSeq" id="WP_109836566.1">
    <property type="nucleotide sequence ID" value="NZ_QGKM01000008.1"/>
</dbReference>
<protein>
    <recommendedName>
        <fullName evidence="3">Mannan-binding protein domain-containing protein</fullName>
    </recommendedName>
</protein>
<keyword evidence="5" id="KW-1185">Reference proteome</keyword>
<dbReference type="OrthoDB" id="280897at2"/>
<feature type="signal peptide" evidence="2">
    <location>
        <begin position="1"/>
        <end position="32"/>
    </location>
</feature>
<feature type="compositionally biased region" description="Polar residues" evidence="1">
    <location>
        <begin position="302"/>
        <end position="316"/>
    </location>
</feature>
<evidence type="ECO:0000313" key="4">
    <source>
        <dbReference type="EMBL" id="PWQ99833.1"/>
    </source>
</evidence>
<dbReference type="AlphaFoldDB" id="A0A317CQM8"/>
<dbReference type="Gene3D" id="3.30.1490.230">
    <property type="match status" value="5"/>
</dbReference>
<evidence type="ECO:0000256" key="1">
    <source>
        <dbReference type="SAM" id="MobiDB-lite"/>
    </source>
</evidence>
<dbReference type="InterPro" id="IPR053754">
    <property type="entry name" value="OligoMan_bind_ChitinaseAct_sf"/>
</dbReference>
<dbReference type="Proteomes" id="UP000245539">
    <property type="component" value="Unassembled WGS sequence"/>
</dbReference>
<name>A0A317CQM8_9GAMM</name>
<feature type="domain" description="Mannan-binding protein" evidence="3">
    <location>
        <begin position="246"/>
        <end position="281"/>
    </location>
</feature>
<reference evidence="4 5" key="1">
    <citation type="submission" date="2018-05" db="EMBL/GenBank/DDBJ databases">
        <title>Leucothrix arctica sp. nov., isolated from Arctic seawater.</title>
        <authorList>
            <person name="Choi A."/>
            <person name="Baek K."/>
        </authorList>
    </citation>
    <scope>NUCLEOTIDE SEQUENCE [LARGE SCALE GENOMIC DNA]</scope>
    <source>
        <strain evidence="4 5">JCM 18388</strain>
    </source>
</reference>
<proteinExistence type="predicted"/>
<dbReference type="InterPro" id="IPR021992">
    <property type="entry name" value="MVL"/>
</dbReference>
<evidence type="ECO:0000313" key="5">
    <source>
        <dbReference type="Proteomes" id="UP000245539"/>
    </source>
</evidence>
<feature type="chain" id="PRO_5016268495" description="Mannan-binding protein domain-containing protein" evidence="2">
    <location>
        <begin position="33"/>
        <end position="405"/>
    </location>
</feature>
<comment type="caution">
    <text evidence="4">The sequence shown here is derived from an EMBL/GenBank/DDBJ whole genome shotgun (WGS) entry which is preliminary data.</text>
</comment>
<evidence type="ECO:0000259" key="3">
    <source>
        <dbReference type="Pfam" id="PF12151"/>
    </source>
</evidence>
<feature type="region of interest" description="Disordered" evidence="1">
    <location>
        <begin position="296"/>
        <end position="316"/>
    </location>
</feature>
<sequence>MKQLLTRGKKQKLISLSLGIAAVTAGMNSAQAKTINAETGPIFNSLFAKIQCERAADKLNGKWNGRYWKTPGSINGVCQVVVPDPVIAKPSHKPIRQPPIKPTVRLISVDAGKLWNQAHADWRCPQLAKQNNGRWTKNWSEKTESKPSYCQVEVKIKPVIPPPTHKIMNVNAGRIWSNDHAKQRCPNIAKQNNGVWTEKWSTKDNKSSCQIKVAIKPPVKPVAPPVVKAPHKGSIREVSAGGIWDQAQANRKCPLIAAQTNGTWTSKWRKTGPNNEAVCEIKYQPLSQVRKTLATQKPVVQAPTQTASSTPGSNTREVPAGPIWDQAQASQKCPLIAAQNNARWTNKWRKLSTATHQSVCEITSGSAPTAVQTKTVVTTQTTYVNLKPKPAPAAANVREIFAGPI</sequence>
<dbReference type="Pfam" id="PF12151">
    <property type="entry name" value="MVL"/>
    <property type="match status" value="1"/>
</dbReference>
<evidence type="ECO:0000256" key="2">
    <source>
        <dbReference type="SAM" id="SignalP"/>
    </source>
</evidence>
<dbReference type="EMBL" id="QGKM01000008">
    <property type="protein sequence ID" value="PWQ99833.1"/>
    <property type="molecule type" value="Genomic_DNA"/>
</dbReference>
<gene>
    <name evidence="4" type="ORF">DKW60_05000</name>
</gene>
<keyword evidence="2" id="KW-0732">Signal</keyword>
<organism evidence="4 5">
    <name type="scientific">Leucothrix pacifica</name>
    <dbReference type="NCBI Taxonomy" id="1247513"/>
    <lineage>
        <taxon>Bacteria</taxon>
        <taxon>Pseudomonadati</taxon>
        <taxon>Pseudomonadota</taxon>
        <taxon>Gammaproteobacteria</taxon>
        <taxon>Thiotrichales</taxon>
        <taxon>Thiotrichaceae</taxon>
        <taxon>Leucothrix</taxon>
    </lineage>
</organism>